<evidence type="ECO:0000313" key="2">
    <source>
        <dbReference type="EMBL" id="MBM7619149.1"/>
    </source>
</evidence>
<organism evidence="2 3">
    <name type="scientific">Sutcliffiella tianshenii</name>
    <dbReference type="NCBI Taxonomy" id="1463404"/>
    <lineage>
        <taxon>Bacteria</taxon>
        <taxon>Bacillati</taxon>
        <taxon>Bacillota</taxon>
        <taxon>Bacilli</taxon>
        <taxon>Bacillales</taxon>
        <taxon>Bacillaceae</taxon>
        <taxon>Sutcliffiella</taxon>
    </lineage>
</organism>
<proteinExistence type="predicted"/>
<name>A0ABS2NWZ8_9BACI</name>
<evidence type="ECO:0000313" key="3">
    <source>
        <dbReference type="Proteomes" id="UP000737402"/>
    </source>
</evidence>
<feature type="transmembrane region" description="Helical" evidence="1">
    <location>
        <begin position="7"/>
        <end position="25"/>
    </location>
</feature>
<keyword evidence="3" id="KW-1185">Reference proteome</keyword>
<keyword evidence="1" id="KW-1133">Transmembrane helix</keyword>
<reference evidence="2 3" key="1">
    <citation type="submission" date="2021-01" db="EMBL/GenBank/DDBJ databases">
        <title>Genomic Encyclopedia of Type Strains, Phase IV (KMG-IV): sequencing the most valuable type-strain genomes for metagenomic binning, comparative biology and taxonomic classification.</title>
        <authorList>
            <person name="Goeker M."/>
        </authorList>
    </citation>
    <scope>NUCLEOTIDE SEQUENCE [LARGE SCALE GENOMIC DNA]</scope>
    <source>
        <strain evidence="2 3">DSM 25879</strain>
    </source>
</reference>
<evidence type="ECO:0000256" key="1">
    <source>
        <dbReference type="SAM" id="Phobius"/>
    </source>
</evidence>
<feature type="transmembrane region" description="Helical" evidence="1">
    <location>
        <begin position="37"/>
        <end position="59"/>
    </location>
</feature>
<sequence length="66" mass="7513">MKKRHIFMIVIPILVGNVISNWFFLSHKKEADVKSALFSGVVLTILGVVYSTFQTLFIVRSRSKSN</sequence>
<dbReference type="EMBL" id="JAFBED010000002">
    <property type="protein sequence ID" value="MBM7619149.1"/>
    <property type="molecule type" value="Genomic_DNA"/>
</dbReference>
<gene>
    <name evidence="2" type="ORF">JOC95_000998</name>
</gene>
<keyword evidence="1" id="KW-0472">Membrane</keyword>
<dbReference type="Proteomes" id="UP000737402">
    <property type="component" value="Unassembled WGS sequence"/>
</dbReference>
<protein>
    <submittedName>
        <fullName evidence="2">Uncharacterized protein</fullName>
    </submittedName>
</protein>
<dbReference type="RefSeq" id="WP_204413998.1">
    <property type="nucleotide sequence ID" value="NZ_JAFBED010000002.1"/>
</dbReference>
<comment type="caution">
    <text evidence="2">The sequence shown here is derived from an EMBL/GenBank/DDBJ whole genome shotgun (WGS) entry which is preliminary data.</text>
</comment>
<keyword evidence="1" id="KW-0812">Transmembrane</keyword>
<accession>A0ABS2NWZ8</accession>